<accession>A0A433SCM0</accession>
<keyword evidence="1" id="KW-0472">Membrane</keyword>
<comment type="caution">
    <text evidence="2">The sequence shown here is derived from an EMBL/GenBank/DDBJ whole genome shotgun (WGS) entry which is preliminary data.</text>
</comment>
<dbReference type="AlphaFoldDB" id="A0A433SCM0"/>
<protein>
    <submittedName>
        <fullName evidence="2">Uncharacterized protein</fullName>
    </submittedName>
</protein>
<feature type="transmembrane region" description="Helical" evidence="1">
    <location>
        <begin position="37"/>
        <end position="59"/>
    </location>
</feature>
<proteinExistence type="predicted"/>
<sequence length="61" mass="6511">MLIVMIRIVGIAMAVIVVLCAVNIVMRNRLLGPYSKIVSLFGLGCLVVFIVLQVIGALAGR</sequence>
<evidence type="ECO:0000313" key="3">
    <source>
        <dbReference type="Proteomes" id="UP000286947"/>
    </source>
</evidence>
<organism evidence="2 3">
    <name type="scientific">Saezia sanguinis</name>
    <dbReference type="NCBI Taxonomy" id="1965230"/>
    <lineage>
        <taxon>Bacteria</taxon>
        <taxon>Pseudomonadati</taxon>
        <taxon>Pseudomonadota</taxon>
        <taxon>Betaproteobacteria</taxon>
        <taxon>Burkholderiales</taxon>
        <taxon>Saeziaceae</taxon>
        <taxon>Saezia</taxon>
    </lineage>
</organism>
<feature type="transmembrane region" description="Helical" evidence="1">
    <location>
        <begin position="6"/>
        <end position="25"/>
    </location>
</feature>
<keyword evidence="1" id="KW-0812">Transmembrane</keyword>
<gene>
    <name evidence="2" type="ORF">CUZ56_01773</name>
</gene>
<dbReference type="EMBL" id="PQSP01000004">
    <property type="protein sequence ID" value="RUS66493.1"/>
    <property type="molecule type" value="Genomic_DNA"/>
</dbReference>
<evidence type="ECO:0000313" key="2">
    <source>
        <dbReference type="EMBL" id="RUS66493.1"/>
    </source>
</evidence>
<dbReference type="Proteomes" id="UP000286947">
    <property type="component" value="Unassembled WGS sequence"/>
</dbReference>
<evidence type="ECO:0000256" key="1">
    <source>
        <dbReference type="SAM" id="Phobius"/>
    </source>
</evidence>
<keyword evidence="1" id="KW-1133">Transmembrane helix</keyword>
<reference evidence="2 3" key="1">
    <citation type="submission" date="2018-01" db="EMBL/GenBank/DDBJ databases">
        <title>Saezia sanguinis gen. nov., sp. nov., in the order Burkholderiales isolated from human blood.</title>
        <authorList>
            <person name="Medina-Pascual M.J."/>
            <person name="Valdezate S."/>
            <person name="Monzon S."/>
            <person name="Cuesta I."/>
            <person name="Carrasco G."/>
            <person name="Villalon P."/>
            <person name="Saez-Nieto J.A."/>
        </authorList>
    </citation>
    <scope>NUCLEOTIDE SEQUENCE [LARGE SCALE GENOMIC DNA]</scope>
    <source>
        <strain evidence="2 3">CNM695-12</strain>
    </source>
</reference>
<name>A0A433SCM0_9BURK</name>
<dbReference type="RefSeq" id="WP_126979981.1">
    <property type="nucleotide sequence ID" value="NZ_CAWUGC010000015.1"/>
</dbReference>
<keyword evidence="3" id="KW-1185">Reference proteome</keyword>